<keyword evidence="3" id="KW-1185">Reference proteome</keyword>
<comment type="caution">
    <text evidence="2">The sequence shown here is derived from an EMBL/GenBank/DDBJ whole genome shotgun (WGS) entry which is preliminary data.</text>
</comment>
<evidence type="ECO:0000313" key="2">
    <source>
        <dbReference type="EMBL" id="KAK2719623.1"/>
    </source>
</evidence>
<dbReference type="Proteomes" id="UP001187531">
    <property type="component" value="Unassembled WGS sequence"/>
</dbReference>
<gene>
    <name evidence="2" type="ORF">QYM36_005187</name>
</gene>
<evidence type="ECO:0000313" key="3">
    <source>
        <dbReference type="Proteomes" id="UP001187531"/>
    </source>
</evidence>
<protein>
    <submittedName>
        <fullName evidence="2">Uncharacterized protein</fullName>
    </submittedName>
</protein>
<sequence>MLRQAESTYNIRKSTTLRFKCKFATLPAEEKEAMSLVINYRHRQVLPDNNDPKLEAYLIKATKLQNCLQKGRGFEESEDTKIIKKEKEETRPKARLKTWRGVTIEYADNSEKSLHVGSSEEDEEMSIDIFFS</sequence>
<dbReference type="AlphaFoldDB" id="A0AA88L5T8"/>
<reference evidence="2" key="1">
    <citation type="submission" date="2023-07" db="EMBL/GenBank/DDBJ databases">
        <title>Chromosome-level genome assembly of Artemia franciscana.</title>
        <authorList>
            <person name="Jo E."/>
        </authorList>
    </citation>
    <scope>NUCLEOTIDE SEQUENCE</scope>
    <source>
        <tissue evidence="2">Whole body</tissue>
    </source>
</reference>
<evidence type="ECO:0000256" key="1">
    <source>
        <dbReference type="SAM" id="MobiDB-lite"/>
    </source>
</evidence>
<feature type="region of interest" description="Disordered" evidence="1">
    <location>
        <begin position="112"/>
        <end position="132"/>
    </location>
</feature>
<dbReference type="EMBL" id="JAVRJZ010000008">
    <property type="protein sequence ID" value="KAK2719623.1"/>
    <property type="molecule type" value="Genomic_DNA"/>
</dbReference>
<proteinExistence type="predicted"/>
<accession>A0AA88L5T8</accession>
<name>A0AA88L5T8_ARTSF</name>
<organism evidence="2 3">
    <name type="scientific">Artemia franciscana</name>
    <name type="common">Brine shrimp</name>
    <name type="synonym">Artemia sanfranciscana</name>
    <dbReference type="NCBI Taxonomy" id="6661"/>
    <lineage>
        <taxon>Eukaryota</taxon>
        <taxon>Metazoa</taxon>
        <taxon>Ecdysozoa</taxon>
        <taxon>Arthropoda</taxon>
        <taxon>Crustacea</taxon>
        <taxon>Branchiopoda</taxon>
        <taxon>Anostraca</taxon>
        <taxon>Artemiidae</taxon>
        <taxon>Artemia</taxon>
    </lineage>
</organism>